<evidence type="ECO:0008006" key="4">
    <source>
        <dbReference type="Google" id="ProtNLM"/>
    </source>
</evidence>
<proteinExistence type="predicted"/>
<evidence type="ECO:0000256" key="1">
    <source>
        <dbReference type="SAM" id="SignalP"/>
    </source>
</evidence>
<dbReference type="EMBL" id="CP017141">
    <property type="protein sequence ID" value="AOM78774.1"/>
    <property type="molecule type" value="Genomic_DNA"/>
</dbReference>
<protein>
    <recommendedName>
        <fullName evidence="4">Lipoprotein</fullName>
    </recommendedName>
</protein>
<evidence type="ECO:0000313" key="2">
    <source>
        <dbReference type="EMBL" id="AOM78774.1"/>
    </source>
</evidence>
<dbReference type="OrthoDB" id="7340239at2"/>
<keyword evidence="1" id="KW-0732">Signal</keyword>
<keyword evidence="3" id="KW-1185">Reference proteome</keyword>
<dbReference type="Proteomes" id="UP000094313">
    <property type="component" value="Chromosome"/>
</dbReference>
<dbReference type="AlphaFoldDB" id="A0A1D7QJC1"/>
<dbReference type="KEGG" id="psty:BFS30_17290"/>
<feature type="chain" id="PRO_5009098687" description="Lipoprotein" evidence="1">
    <location>
        <begin position="18"/>
        <end position="175"/>
    </location>
</feature>
<feature type="signal peptide" evidence="1">
    <location>
        <begin position="1"/>
        <end position="17"/>
    </location>
</feature>
<evidence type="ECO:0000313" key="3">
    <source>
        <dbReference type="Proteomes" id="UP000094313"/>
    </source>
</evidence>
<gene>
    <name evidence="2" type="ORF">BFS30_17290</name>
</gene>
<accession>A0A1D7QJC1</accession>
<sequence>MSSFAKKFALFSVVLCAAGCSDPGRINPPAQKHKALVEDTVIKKNIPEHGPVSTDTAGIIKQEPISDDQLNKASVSMKDSTIWLTAHMRLDHRIFGYEEPDSNSRKMILLSIFTNDVSGNPYKCPYGSYYETNEMDGFKLKFVSDGDIFIRANVEWEGQLKGTVYIDKKWIEFAE</sequence>
<reference evidence="2 3" key="1">
    <citation type="submission" date="2016-08" db="EMBL/GenBank/DDBJ databases">
        <authorList>
            <person name="Seilhamer J.J."/>
        </authorList>
    </citation>
    <scope>NUCLEOTIDE SEQUENCE [LARGE SCALE GENOMIC DNA]</scope>
    <source>
        <strain evidence="2 3">DX4</strain>
    </source>
</reference>
<name>A0A1D7QJC1_9SPHI</name>
<organism evidence="2 3">
    <name type="scientific">Pedobacter steynii</name>
    <dbReference type="NCBI Taxonomy" id="430522"/>
    <lineage>
        <taxon>Bacteria</taxon>
        <taxon>Pseudomonadati</taxon>
        <taxon>Bacteroidota</taxon>
        <taxon>Sphingobacteriia</taxon>
        <taxon>Sphingobacteriales</taxon>
        <taxon>Sphingobacteriaceae</taxon>
        <taxon>Pedobacter</taxon>
    </lineage>
</organism>
<dbReference type="RefSeq" id="WP_069380438.1">
    <property type="nucleotide sequence ID" value="NZ_CP017141.1"/>
</dbReference>